<accession>A0A917FHI6</accession>
<dbReference type="AlphaFoldDB" id="A0A917FHI6"/>
<organism evidence="1 2">
    <name type="scientific">Paenibacillus albidus</name>
    <dbReference type="NCBI Taxonomy" id="2041023"/>
    <lineage>
        <taxon>Bacteria</taxon>
        <taxon>Bacillati</taxon>
        <taxon>Bacillota</taxon>
        <taxon>Bacilli</taxon>
        <taxon>Bacillales</taxon>
        <taxon>Paenibacillaceae</taxon>
        <taxon>Paenibacillus</taxon>
    </lineage>
</organism>
<name>A0A917FHI6_9BACL</name>
<keyword evidence="2" id="KW-1185">Reference proteome</keyword>
<comment type="caution">
    <text evidence="1">The sequence shown here is derived from an EMBL/GenBank/DDBJ whole genome shotgun (WGS) entry which is preliminary data.</text>
</comment>
<reference evidence="1" key="1">
    <citation type="journal article" date="2014" name="Int. J. Syst. Evol. Microbiol.">
        <title>Complete genome sequence of Corynebacterium casei LMG S-19264T (=DSM 44701T), isolated from a smear-ripened cheese.</title>
        <authorList>
            <consortium name="US DOE Joint Genome Institute (JGI-PGF)"/>
            <person name="Walter F."/>
            <person name="Albersmeier A."/>
            <person name="Kalinowski J."/>
            <person name="Ruckert C."/>
        </authorList>
    </citation>
    <scope>NUCLEOTIDE SEQUENCE</scope>
    <source>
        <strain evidence="1">CGMCC 1.16134</strain>
    </source>
</reference>
<dbReference type="InterPro" id="IPR036388">
    <property type="entry name" value="WH-like_DNA-bd_sf"/>
</dbReference>
<reference evidence="1" key="2">
    <citation type="submission" date="2020-09" db="EMBL/GenBank/DDBJ databases">
        <authorList>
            <person name="Sun Q."/>
            <person name="Zhou Y."/>
        </authorList>
    </citation>
    <scope>NUCLEOTIDE SEQUENCE</scope>
    <source>
        <strain evidence="1">CGMCC 1.16134</strain>
    </source>
</reference>
<proteinExistence type="predicted"/>
<dbReference type="EMBL" id="BMKR01000007">
    <property type="protein sequence ID" value="GGF76712.1"/>
    <property type="molecule type" value="Genomic_DNA"/>
</dbReference>
<evidence type="ECO:0000313" key="1">
    <source>
        <dbReference type="EMBL" id="GGF76712.1"/>
    </source>
</evidence>
<dbReference type="Proteomes" id="UP000637643">
    <property type="component" value="Unassembled WGS sequence"/>
</dbReference>
<dbReference type="Gene3D" id="1.10.10.10">
    <property type="entry name" value="Winged helix-like DNA-binding domain superfamily/Winged helix DNA-binding domain"/>
    <property type="match status" value="1"/>
</dbReference>
<gene>
    <name evidence="1" type="ORF">GCM10010912_22280</name>
</gene>
<protein>
    <submittedName>
        <fullName evidence="1">Uncharacterized protein</fullName>
    </submittedName>
</protein>
<evidence type="ECO:0000313" key="2">
    <source>
        <dbReference type="Proteomes" id="UP000637643"/>
    </source>
</evidence>
<dbReference type="RefSeq" id="WP_189024764.1">
    <property type="nucleotide sequence ID" value="NZ_BMKR01000007.1"/>
</dbReference>
<sequence>MSVTKNEQTLNILTHTTVRNPNITANDFVLILYLKYMIWKLNNKYILEVSSDDMKRWTGLSDKMLKKSLSNLFAQNYLLNEVGKRTPNKPILLTINKESFDSENRREGEYFSSMPIKLLYALKDGKLNPKEVRFLYYLKSYINVKNTSKLFCYAGIDTRMKNELHMSKPTIIELHSELKKKKLISVTQHKWGTNYEYDDNDKLIHKRFNNHYFIEFENIDKL</sequence>